<organism evidence="8 9">
    <name type="scientific">Polytolypa hystricis (strain UAMH7299)</name>
    <dbReference type="NCBI Taxonomy" id="1447883"/>
    <lineage>
        <taxon>Eukaryota</taxon>
        <taxon>Fungi</taxon>
        <taxon>Dikarya</taxon>
        <taxon>Ascomycota</taxon>
        <taxon>Pezizomycotina</taxon>
        <taxon>Eurotiomycetes</taxon>
        <taxon>Eurotiomycetidae</taxon>
        <taxon>Onygenales</taxon>
        <taxon>Onygenales incertae sedis</taxon>
        <taxon>Polytolypa</taxon>
    </lineage>
</organism>
<feature type="domain" description="Nitroreductase" evidence="7">
    <location>
        <begin position="30"/>
        <end position="203"/>
    </location>
</feature>
<name>A0A2B7YJX5_POLH7</name>
<dbReference type="PANTHER" id="PTHR43035:SF1">
    <property type="entry name" value="FATTY ACID REPRESSION MUTANT PROTEIN 2-RELATED"/>
    <property type="match status" value="1"/>
</dbReference>
<proteinExistence type="inferred from homology"/>
<evidence type="ECO:0000256" key="1">
    <source>
        <dbReference type="ARBA" id="ARBA00004123"/>
    </source>
</evidence>
<dbReference type="GO" id="GO:0016491">
    <property type="term" value="F:oxidoreductase activity"/>
    <property type="evidence" value="ECO:0007669"/>
    <property type="project" value="UniProtKB-KW"/>
</dbReference>
<gene>
    <name evidence="8" type="ORF">AJ80_03058</name>
</gene>
<dbReference type="GO" id="GO:0005634">
    <property type="term" value="C:nucleus"/>
    <property type="evidence" value="ECO:0007669"/>
    <property type="project" value="UniProtKB-SubCell"/>
</dbReference>
<keyword evidence="5" id="KW-0560">Oxidoreductase</keyword>
<evidence type="ECO:0000259" key="7">
    <source>
        <dbReference type="Pfam" id="PF00881"/>
    </source>
</evidence>
<keyword evidence="6" id="KW-0539">Nucleus</keyword>
<evidence type="ECO:0000256" key="4">
    <source>
        <dbReference type="ARBA" id="ARBA00022490"/>
    </source>
</evidence>
<dbReference type="Proteomes" id="UP000224634">
    <property type="component" value="Unassembled WGS sequence"/>
</dbReference>
<evidence type="ECO:0000313" key="9">
    <source>
        <dbReference type="Proteomes" id="UP000224634"/>
    </source>
</evidence>
<comment type="similarity">
    <text evidence="3">Belongs to the nitroreductase family.</text>
</comment>
<evidence type="ECO:0000256" key="5">
    <source>
        <dbReference type="ARBA" id="ARBA00023002"/>
    </source>
</evidence>
<dbReference type="CDD" id="cd02140">
    <property type="entry name" value="Frm2-like"/>
    <property type="match status" value="1"/>
</dbReference>
<keyword evidence="4" id="KW-0963">Cytoplasm</keyword>
<dbReference type="Pfam" id="PF00881">
    <property type="entry name" value="Nitroreductase"/>
    <property type="match status" value="1"/>
</dbReference>
<protein>
    <recommendedName>
        <fullName evidence="7">Nitroreductase domain-containing protein</fullName>
    </recommendedName>
</protein>
<evidence type="ECO:0000256" key="2">
    <source>
        <dbReference type="ARBA" id="ARBA00004496"/>
    </source>
</evidence>
<keyword evidence="9" id="KW-1185">Reference proteome</keyword>
<comment type="caution">
    <text evidence="8">The sequence shown here is derived from an EMBL/GenBank/DDBJ whole genome shotgun (WGS) entry which is preliminary data.</text>
</comment>
<dbReference type="GO" id="GO:0005737">
    <property type="term" value="C:cytoplasm"/>
    <property type="evidence" value="ECO:0007669"/>
    <property type="project" value="UniProtKB-SubCell"/>
</dbReference>
<dbReference type="AlphaFoldDB" id="A0A2B7YJX5"/>
<dbReference type="PANTHER" id="PTHR43035">
    <property type="entry name" value="FATTY ACID REPRESSION MUTANT PROTEIN 2-RELATED"/>
    <property type="match status" value="1"/>
</dbReference>
<dbReference type="Gene3D" id="3.40.109.10">
    <property type="entry name" value="NADH Oxidase"/>
    <property type="match status" value="1"/>
</dbReference>
<dbReference type="InterPro" id="IPR000415">
    <property type="entry name" value="Nitroreductase-like"/>
</dbReference>
<dbReference type="InterPro" id="IPR033877">
    <property type="entry name" value="Frm2/Hbn1"/>
</dbReference>
<dbReference type="EMBL" id="PDNA01000032">
    <property type="protein sequence ID" value="PGH21625.1"/>
    <property type="molecule type" value="Genomic_DNA"/>
</dbReference>
<reference evidence="8 9" key="1">
    <citation type="submission" date="2017-10" db="EMBL/GenBank/DDBJ databases">
        <title>Comparative genomics in systemic dimorphic fungi from Ajellomycetaceae.</title>
        <authorList>
            <person name="Munoz J.F."/>
            <person name="Mcewen J.G."/>
            <person name="Clay O.K."/>
            <person name="Cuomo C.A."/>
        </authorList>
    </citation>
    <scope>NUCLEOTIDE SEQUENCE [LARGE SCALE GENOMIC DNA]</scope>
    <source>
        <strain evidence="8 9">UAMH7299</strain>
    </source>
</reference>
<dbReference type="STRING" id="1447883.A0A2B7YJX5"/>
<evidence type="ECO:0000313" key="8">
    <source>
        <dbReference type="EMBL" id="PGH21625.1"/>
    </source>
</evidence>
<dbReference type="SUPFAM" id="SSF55469">
    <property type="entry name" value="FMN-dependent nitroreductase-like"/>
    <property type="match status" value="1"/>
</dbReference>
<dbReference type="OrthoDB" id="2138173at2759"/>
<evidence type="ECO:0000256" key="6">
    <source>
        <dbReference type="ARBA" id="ARBA00023242"/>
    </source>
</evidence>
<dbReference type="FunFam" id="3.40.109.10:FF:000001">
    <property type="entry name" value="Nitroreductase family"/>
    <property type="match status" value="1"/>
</dbReference>
<sequence length="227" mass="25541">MTVTTDSSNNNNNAAPLPASTAALLDLARLRRSIYTLSPTSPIPDAQLRQLVEHAVTHMPSGFNTQSSRVVLLLHDEHKKLWRGVVRGIFEGMVERGEVPREVWEGQTRGKLESFERGYGTILFFEDPTHIAPMSEKFPIYKDGFPQWAQHTNAIHQYFLWLALHSVGLGANLQHYNPLIDEAVIKSWSLPTHWKLTAQMVFGTPAAEAGEKTFKPLEERVKVFGAQ</sequence>
<dbReference type="GO" id="GO:0034599">
    <property type="term" value="P:cellular response to oxidative stress"/>
    <property type="evidence" value="ECO:0007669"/>
    <property type="project" value="InterPro"/>
</dbReference>
<dbReference type="InterPro" id="IPR029479">
    <property type="entry name" value="Nitroreductase"/>
</dbReference>
<comment type="subcellular location">
    <subcellularLocation>
        <location evidence="2">Cytoplasm</location>
    </subcellularLocation>
    <subcellularLocation>
        <location evidence="1">Nucleus</location>
    </subcellularLocation>
</comment>
<accession>A0A2B7YJX5</accession>
<evidence type="ECO:0000256" key="3">
    <source>
        <dbReference type="ARBA" id="ARBA00007118"/>
    </source>
</evidence>